<dbReference type="InterPro" id="IPR018114">
    <property type="entry name" value="TRYPSIN_HIS"/>
</dbReference>
<dbReference type="PROSITE" id="PS00134">
    <property type="entry name" value="TRYPSIN_HIS"/>
    <property type="match status" value="1"/>
</dbReference>
<dbReference type="InterPro" id="IPR001254">
    <property type="entry name" value="Trypsin_dom"/>
</dbReference>
<evidence type="ECO:0000256" key="5">
    <source>
        <dbReference type="RuleBase" id="RU363034"/>
    </source>
</evidence>
<dbReference type="PANTHER" id="PTHR24252:SF7">
    <property type="entry name" value="HYALIN"/>
    <property type="match status" value="1"/>
</dbReference>
<keyword evidence="4" id="KW-1015">Disulfide bond</keyword>
<comment type="caution">
    <text evidence="7">The sequence shown here is derived from an EMBL/GenBank/DDBJ whole genome shotgun (WGS) entry which is preliminary data.</text>
</comment>
<gene>
    <name evidence="7" type="ORF">BpHYR1_007303</name>
</gene>
<dbReference type="STRING" id="10195.A0A3M7RB93"/>
<keyword evidence="1 5" id="KW-0645">Protease</keyword>
<accession>A0A3M7RB93</accession>
<keyword evidence="2 5" id="KW-0378">Hydrolase</keyword>
<evidence type="ECO:0000256" key="3">
    <source>
        <dbReference type="ARBA" id="ARBA00022825"/>
    </source>
</evidence>
<dbReference type="Pfam" id="PF00089">
    <property type="entry name" value="Trypsin"/>
    <property type="match status" value="1"/>
</dbReference>
<protein>
    <submittedName>
        <fullName evidence="7">Serine protease 27-like</fullName>
    </submittedName>
</protein>
<dbReference type="EMBL" id="REGN01003776">
    <property type="protein sequence ID" value="RNA20810.1"/>
    <property type="molecule type" value="Genomic_DNA"/>
</dbReference>
<keyword evidence="3 5" id="KW-0720">Serine protease</keyword>
<dbReference type="PROSITE" id="PS50240">
    <property type="entry name" value="TRYPSIN_DOM"/>
    <property type="match status" value="1"/>
</dbReference>
<evidence type="ECO:0000313" key="7">
    <source>
        <dbReference type="EMBL" id="RNA20810.1"/>
    </source>
</evidence>
<evidence type="ECO:0000256" key="4">
    <source>
        <dbReference type="ARBA" id="ARBA00023157"/>
    </source>
</evidence>
<evidence type="ECO:0000259" key="6">
    <source>
        <dbReference type="PROSITE" id="PS50240"/>
    </source>
</evidence>
<dbReference type="GO" id="GO:0006508">
    <property type="term" value="P:proteolysis"/>
    <property type="evidence" value="ECO:0007669"/>
    <property type="project" value="UniProtKB-KW"/>
</dbReference>
<proteinExistence type="predicted"/>
<dbReference type="InterPro" id="IPR009003">
    <property type="entry name" value="Peptidase_S1_PA"/>
</dbReference>
<dbReference type="SMART" id="SM00020">
    <property type="entry name" value="Tryp_SPc"/>
    <property type="match status" value="1"/>
</dbReference>
<dbReference type="CDD" id="cd00190">
    <property type="entry name" value="Tryp_SPc"/>
    <property type="match status" value="1"/>
</dbReference>
<feature type="domain" description="Peptidase S1" evidence="6">
    <location>
        <begin position="73"/>
        <end position="302"/>
    </location>
</feature>
<dbReference type="AlphaFoldDB" id="A0A3M7RB93"/>
<evidence type="ECO:0000256" key="1">
    <source>
        <dbReference type="ARBA" id="ARBA00022670"/>
    </source>
</evidence>
<evidence type="ECO:0000256" key="2">
    <source>
        <dbReference type="ARBA" id="ARBA00022801"/>
    </source>
</evidence>
<dbReference type="InterPro" id="IPR001314">
    <property type="entry name" value="Peptidase_S1A"/>
</dbReference>
<dbReference type="PANTHER" id="PTHR24252">
    <property type="entry name" value="ACROSIN-RELATED"/>
    <property type="match status" value="1"/>
</dbReference>
<dbReference type="SUPFAM" id="SSF50494">
    <property type="entry name" value="Trypsin-like serine proteases"/>
    <property type="match status" value="1"/>
</dbReference>
<dbReference type="InterPro" id="IPR043504">
    <property type="entry name" value="Peptidase_S1_PA_chymotrypsin"/>
</dbReference>
<dbReference type="FunFam" id="2.40.10.10:FF:000003">
    <property type="entry name" value="Transmembrane serine protease 3"/>
    <property type="match status" value="1"/>
</dbReference>
<evidence type="ECO:0000313" key="8">
    <source>
        <dbReference type="Proteomes" id="UP000276133"/>
    </source>
</evidence>
<reference evidence="7 8" key="1">
    <citation type="journal article" date="2018" name="Sci. Rep.">
        <title>Genomic signatures of local adaptation to the degree of environmental predictability in rotifers.</title>
        <authorList>
            <person name="Franch-Gras L."/>
            <person name="Hahn C."/>
            <person name="Garcia-Roger E.M."/>
            <person name="Carmona M.J."/>
            <person name="Serra M."/>
            <person name="Gomez A."/>
        </authorList>
    </citation>
    <scope>NUCLEOTIDE SEQUENCE [LARGE SCALE GENOMIC DNA]</scope>
    <source>
        <strain evidence="7">HYR1</strain>
    </source>
</reference>
<dbReference type="PROSITE" id="PS00135">
    <property type="entry name" value="TRYPSIN_SER"/>
    <property type="match status" value="1"/>
</dbReference>
<keyword evidence="8" id="KW-1185">Reference proteome</keyword>
<sequence>MRYFQNIVVQLLFVAFIINKDVNSLAKLQRISDVNQRRPYNEKLYAPRNSDIINPTECGRRIDEIKGRDLNKIVGGQVTDPEDWGWQTALEYDGIFFCGGSLINSQWVLTAAHCFDIIGIQNLSSFVLRFGLHDKENPESHSTTRNVNKIIIHPNYNNVNLDNDIALINLNTPLNYTDQILPICIPDQSQIFAGESSLATGWGSQVYSGYPTRYLLEVELPILSDSRCKEKYPRVNTQIALCAGEEGQNKDTCQGDSGGPLVVKYNIKWFLAGITSWGDGCGDGGVYVRTSYYTNWILENIRSGSFSNRSQIAYN</sequence>
<dbReference type="OrthoDB" id="10012881at2759"/>
<dbReference type="Proteomes" id="UP000276133">
    <property type="component" value="Unassembled WGS sequence"/>
</dbReference>
<dbReference type="GO" id="GO:0004252">
    <property type="term" value="F:serine-type endopeptidase activity"/>
    <property type="evidence" value="ECO:0007669"/>
    <property type="project" value="InterPro"/>
</dbReference>
<dbReference type="PRINTS" id="PR00722">
    <property type="entry name" value="CHYMOTRYPSIN"/>
</dbReference>
<name>A0A3M7RB93_BRAPC</name>
<dbReference type="Gene3D" id="2.40.10.10">
    <property type="entry name" value="Trypsin-like serine proteases"/>
    <property type="match status" value="1"/>
</dbReference>
<organism evidence="7 8">
    <name type="scientific">Brachionus plicatilis</name>
    <name type="common">Marine rotifer</name>
    <name type="synonym">Brachionus muelleri</name>
    <dbReference type="NCBI Taxonomy" id="10195"/>
    <lineage>
        <taxon>Eukaryota</taxon>
        <taxon>Metazoa</taxon>
        <taxon>Spiralia</taxon>
        <taxon>Gnathifera</taxon>
        <taxon>Rotifera</taxon>
        <taxon>Eurotatoria</taxon>
        <taxon>Monogononta</taxon>
        <taxon>Pseudotrocha</taxon>
        <taxon>Ploima</taxon>
        <taxon>Brachionidae</taxon>
        <taxon>Brachionus</taxon>
    </lineage>
</organism>
<dbReference type="InterPro" id="IPR033116">
    <property type="entry name" value="TRYPSIN_SER"/>
</dbReference>